<name>A0A4P6F0C3_9BACL</name>
<evidence type="ECO:0000256" key="2">
    <source>
        <dbReference type="PIRSR" id="PIRSR639069-2"/>
    </source>
</evidence>
<feature type="active site" description="Charge relay system" evidence="1">
    <location>
        <position position="297"/>
    </location>
</feature>
<dbReference type="GO" id="GO:0005976">
    <property type="term" value="P:polysaccharide metabolic process"/>
    <property type="evidence" value="ECO:0007669"/>
    <property type="project" value="TreeGrafter"/>
</dbReference>
<dbReference type="OrthoDB" id="9770528at2"/>
<dbReference type="PANTHER" id="PTHR40111">
    <property type="entry name" value="CEPHALOSPORIN-C DEACETYLASE"/>
    <property type="match status" value="1"/>
</dbReference>
<feature type="domain" description="Acetyl xylan esterase" evidence="3">
    <location>
        <begin position="1"/>
        <end position="313"/>
    </location>
</feature>
<dbReference type="GO" id="GO:0052689">
    <property type="term" value="F:carboxylic ester hydrolase activity"/>
    <property type="evidence" value="ECO:0007669"/>
    <property type="project" value="TreeGrafter"/>
</dbReference>
<dbReference type="InterPro" id="IPR039069">
    <property type="entry name" value="CE7"/>
</dbReference>
<gene>
    <name evidence="4" type="ORF">ET464_15160</name>
</gene>
<dbReference type="SUPFAM" id="SSF53474">
    <property type="entry name" value="alpha/beta-Hydrolases"/>
    <property type="match status" value="1"/>
</dbReference>
<organism evidence="4 5">
    <name type="scientific">Paenibacillus protaetiae</name>
    <dbReference type="NCBI Taxonomy" id="2509456"/>
    <lineage>
        <taxon>Bacteria</taxon>
        <taxon>Bacillati</taxon>
        <taxon>Bacillota</taxon>
        <taxon>Bacilli</taxon>
        <taxon>Bacillales</taxon>
        <taxon>Paenibacillaceae</taxon>
        <taxon>Paenibacillus</taxon>
    </lineage>
</organism>
<dbReference type="InterPro" id="IPR029058">
    <property type="entry name" value="AB_hydrolase_fold"/>
</dbReference>
<proteinExistence type="predicted"/>
<dbReference type="AlphaFoldDB" id="A0A4P6F0C3"/>
<evidence type="ECO:0000313" key="5">
    <source>
        <dbReference type="Proteomes" id="UP000293568"/>
    </source>
</evidence>
<dbReference type="PANTHER" id="PTHR40111:SF1">
    <property type="entry name" value="CEPHALOSPORIN-C DEACETYLASE"/>
    <property type="match status" value="1"/>
</dbReference>
<feature type="active site" description="Nucleophile" evidence="1">
    <location>
        <position position="183"/>
    </location>
</feature>
<dbReference type="Pfam" id="PF05448">
    <property type="entry name" value="AXE1"/>
    <property type="match status" value="1"/>
</dbReference>
<accession>A0A4P6F0C3</accession>
<dbReference type="InterPro" id="IPR008391">
    <property type="entry name" value="AXE1_dom"/>
</dbReference>
<evidence type="ECO:0000256" key="1">
    <source>
        <dbReference type="PIRSR" id="PIRSR639069-1"/>
    </source>
</evidence>
<dbReference type="Proteomes" id="UP000293568">
    <property type="component" value="Chromosome"/>
</dbReference>
<evidence type="ECO:0000259" key="3">
    <source>
        <dbReference type="Pfam" id="PF05448"/>
    </source>
</evidence>
<dbReference type="KEGG" id="pprt:ET464_15160"/>
<dbReference type="EMBL" id="CP035492">
    <property type="protein sequence ID" value="QAY67529.1"/>
    <property type="molecule type" value="Genomic_DNA"/>
</dbReference>
<feature type="active site" description="Charge relay system" evidence="1">
    <location>
        <position position="268"/>
    </location>
</feature>
<keyword evidence="5" id="KW-1185">Reference proteome</keyword>
<sequence>MNAIEKRIEELYRYNPDLQPPSDLEQFWNNTLETAEQRKPVGQRVKTETPFAAVDAYHVTYEGYDHTPIKGWYIVPKFVQAQGLPCVVVFHGYTGGKSYPEHYADWLLMGMAVLAVDVRGQGGETGNRMDSDYGMIKGWVTQGILDKEKSYYKAIAVDAVKAIEWAAIQPEVDASRIAVCGDSQGGGISLLAAALSMTPAVAVANIPNMCHMDFGILNSTGSLTEAAEFVHRFPQHLDKVLNTLSYFDMVHLARRIEIPVMVSAGLKDTVCLPETVFAAYNRIPSEKILNIYPFTGHSVGDHQKRQAYEFVKRHLI</sequence>
<dbReference type="Gene3D" id="3.40.50.1820">
    <property type="entry name" value="alpha/beta hydrolase"/>
    <property type="match status" value="1"/>
</dbReference>
<protein>
    <submittedName>
        <fullName evidence="4">Acetylesterase</fullName>
    </submittedName>
</protein>
<reference evidence="4 5" key="1">
    <citation type="submission" date="2019-01" db="EMBL/GenBank/DDBJ databases">
        <title>Genome sequencing of strain FW100M-2.</title>
        <authorList>
            <person name="Heo J."/>
            <person name="Kim S.-J."/>
            <person name="Kim J.-S."/>
            <person name="Hong S.-B."/>
            <person name="Kwon S.-W."/>
        </authorList>
    </citation>
    <scope>NUCLEOTIDE SEQUENCE [LARGE SCALE GENOMIC DNA]</scope>
    <source>
        <strain evidence="4 5">FW100M-2</strain>
    </source>
</reference>
<evidence type="ECO:0000313" key="4">
    <source>
        <dbReference type="EMBL" id="QAY67529.1"/>
    </source>
</evidence>
<feature type="binding site" evidence="2">
    <location>
        <position position="93"/>
    </location>
    <ligand>
        <name>substrate</name>
    </ligand>
</feature>
<dbReference type="RefSeq" id="WP_129442271.1">
    <property type="nucleotide sequence ID" value="NZ_CP035492.1"/>
</dbReference>